<dbReference type="Proteomes" id="UP000324646">
    <property type="component" value="Chromosome"/>
</dbReference>
<organism evidence="6 7">
    <name type="scientific">Crassaminicella thermophila</name>
    <dbReference type="NCBI Taxonomy" id="2599308"/>
    <lineage>
        <taxon>Bacteria</taxon>
        <taxon>Bacillati</taxon>
        <taxon>Bacillota</taxon>
        <taxon>Clostridia</taxon>
        <taxon>Eubacteriales</taxon>
        <taxon>Clostridiaceae</taxon>
        <taxon>Crassaminicella</taxon>
    </lineage>
</organism>
<reference evidence="6 7" key="1">
    <citation type="submission" date="2019-07" db="EMBL/GenBank/DDBJ databases">
        <title>Complete genome of Crassaminicella thermophila SY095.</title>
        <authorList>
            <person name="Li X."/>
        </authorList>
    </citation>
    <scope>NUCLEOTIDE SEQUENCE [LARGE SCALE GENOMIC DNA]</scope>
    <source>
        <strain evidence="6 7">SY095</strain>
    </source>
</reference>
<evidence type="ECO:0000256" key="4">
    <source>
        <dbReference type="ARBA" id="ARBA00022500"/>
    </source>
</evidence>
<dbReference type="InterPro" id="IPR036061">
    <property type="entry name" value="CheW-like_dom_sf"/>
</dbReference>
<evidence type="ECO:0000259" key="5">
    <source>
        <dbReference type="PROSITE" id="PS50851"/>
    </source>
</evidence>
<keyword evidence="7" id="KW-1185">Reference proteome</keyword>
<evidence type="ECO:0000256" key="1">
    <source>
        <dbReference type="ARBA" id="ARBA00004496"/>
    </source>
</evidence>
<dbReference type="CDD" id="cd00732">
    <property type="entry name" value="CheW"/>
    <property type="match status" value="1"/>
</dbReference>
<dbReference type="AlphaFoldDB" id="A0A5C0SAD4"/>
<dbReference type="PROSITE" id="PS50851">
    <property type="entry name" value="CHEW"/>
    <property type="match status" value="1"/>
</dbReference>
<dbReference type="SMART" id="SM00260">
    <property type="entry name" value="CheW"/>
    <property type="match status" value="1"/>
</dbReference>
<dbReference type="RefSeq" id="WP_148808021.1">
    <property type="nucleotide sequence ID" value="NZ_CP042243.1"/>
</dbReference>
<dbReference type="Gene3D" id="2.40.50.180">
    <property type="entry name" value="CheA-289, Domain 4"/>
    <property type="match status" value="1"/>
</dbReference>
<dbReference type="SUPFAM" id="SSF50341">
    <property type="entry name" value="CheW-like"/>
    <property type="match status" value="1"/>
</dbReference>
<dbReference type="GO" id="GO:0007165">
    <property type="term" value="P:signal transduction"/>
    <property type="evidence" value="ECO:0007669"/>
    <property type="project" value="InterPro"/>
</dbReference>
<protein>
    <recommendedName>
        <fullName evidence="2">Chemotaxis protein CheW</fullName>
    </recommendedName>
</protein>
<dbReference type="InterPro" id="IPR039315">
    <property type="entry name" value="CheW"/>
</dbReference>
<dbReference type="GO" id="GO:0005829">
    <property type="term" value="C:cytosol"/>
    <property type="evidence" value="ECO:0007669"/>
    <property type="project" value="TreeGrafter"/>
</dbReference>
<dbReference type="EMBL" id="CP042243">
    <property type="protein sequence ID" value="QEK10947.1"/>
    <property type="molecule type" value="Genomic_DNA"/>
</dbReference>
<evidence type="ECO:0000256" key="2">
    <source>
        <dbReference type="ARBA" id="ARBA00021483"/>
    </source>
</evidence>
<gene>
    <name evidence="6" type="ORF">FQB35_00365</name>
</gene>
<evidence type="ECO:0000313" key="7">
    <source>
        <dbReference type="Proteomes" id="UP000324646"/>
    </source>
</evidence>
<comment type="subcellular location">
    <subcellularLocation>
        <location evidence="1">Cytoplasm</location>
    </subcellularLocation>
</comment>
<keyword evidence="4" id="KW-0145">Chemotaxis</keyword>
<dbReference type="OrthoDB" id="9794382at2"/>
<name>A0A5C0SAD4_CRATE</name>
<dbReference type="GO" id="GO:0006935">
    <property type="term" value="P:chemotaxis"/>
    <property type="evidence" value="ECO:0007669"/>
    <property type="project" value="UniProtKB-KW"/>
</dbReference>
<dbReference type="PANTHER" id="PTHR22617:SF23">
    <property type="entry name" value="CHEMOTAXIS PROTEIN CHEW"/>
    <property type="match status" value="1"/>
</dbReference>
<evidence type="ECO:0000256" key="3">
    <source>
        <dbReference type="ARBA" id="ARBA00022490"/>
    </source>
</evidence>
<dbReference type="Pfam" id="PF01584">
    <property type="entry name" value="CheW"/>
    <property type="match status" value="1"/>
</dbReference>
<dbReference type="FunFam" id="2.40.50.180:FF:000002">
    <property type="entry name" value="Chemotaxis protein CheW"/>
    <property type="match status" value="1"/>
</dbReference>
<evidence type="ECO:0000313" key="6">
    <source>
        <dbReference type="EMBL" id="QEK10947.1"/>
    </source>
</evidence>
<dbReference type="Gene3D" id="2.30.30.40">
    <property type="entry name" value="SH3 Domains"/>
    <property type="match status" value="1"/>
</dbReference>
<dbReference type="PANTHER" id="PTHR22617">
    <property type="entry name" value="CHEMOTAXIS SENSOR HISTIDINE KINASE-RELATED"/>
    <property type="match status" value="1"/>
</dbReference>
<dbReference type="KEGG" id="crs:FQB35_00365"/>
<sequence length="151" mass="17228">MAEKQYVIFKLGREEYGIDIMNVREITEFKETTKIPNAPNFIEGVINLRGNVIPVINLKKRFKLDETNIANNSRIIIVTMDAKQIGFIVDDASQVMTLNEDEIENPPEIITGIDRKYIVGIGKMDEKIIILLDLVAVFSDEEKNQIVKMDT</sequence>
<feature type="domain" description="CheW-like" evidence="5">
    <location>
        <begin position="3"/>
        <end position="143"/>
    </location>
</feature>
<dbReference type="InterPro" id="IPR002545">
    <property type="entry name" value="CheW-lke_dom"/>
</dbReference>
<proteinExistence type="predicted"/>
<accession>A0A5C0SAD4</accession>
<keyword evidence="3" id="KW-0963">Cytoplasm</keyword>